<accession>A0ABQ8JI94</accession>
<evidence type="ECO:0000256" key="3">
    <source>
        <dbReference type="SAM" id="Phobius"/>
    </source>
</evidence>
<feature type="domain" description="CN hydrolase" evidence="4">
    <location>
        <begin position="39"/>
        <end position="313"/>
    </location>
</feature>
<evidence type="ECO:0000259" key="4">
    <source>
        <dbReference type="PROSITE" id="PS50263"/>
    </source>
</evidence>
<feature type="transmembrane region" description="Helical" evidence="3">
    <location>
        <begin position="7"/>
        <end position="27"/>
    </location>
</feature>
<dbReference type="InterPro" id="IPR036526">
    <property type="entry name" value="C-N_Hydrolase_sf"/>
</dbReference>
<keyword evidence="6" id="KW-1185">Reference proteome</keyword>
<dbReference type="SUPFAM" id="SSF56317">
    <property type="entry name" value="Carbon-nitrogen hydrolase"/>
    <property type="match status" value="1"/>
</dbReference>
<dbReference type="PANTHER" id="PTHR10609">
    <property type="entry name" value="BIOTINIDASE-RELATED"/>
    <property type="match status" value="1"/>
</dbReference>
<protein>
    <submittedName>
        <fullName evidence="5">Vascular non-inflammatory molecule 2</fullName>
    </submittedName>
</protein>
<keyword evidence="2" id="KW-0378">Hydrolase</keyword>
<evidence type="ECO:0000313" key="5">
    <source>
        <dbReference type="EMBL" id="KAH9422157.1"/>
    </source>
</evidence>
<dbReference type="InterPro" id="IPR043957">
    <property type="entry name" value="Vanin_C"/>
</dbReference>
<dbReference type="Pfam" id="PF00795">
    <property type="entry name" value="CN_hydrolase"/>
    <property type="match status" value="1"/>
</dbReference>
<name>A0ABQ8JI94_DERPT</name>
<keyword evidence="3" id="KW-0472">Membrane</keyword>
<dbReference type="PROSITE" id="PS50263">
    <property type="entry name" value="CN_HYDROLASE"/>
    <property type="match status" value="1"/>
</dbReference>
<dbReference type="InterPro" id="IPR040154">
    <property type="entry name" value="Biotinidase/VNN"/>
</dbReference>
<dbReference type="Gene3D" id="3.60.110.10">
    <property type="entry name" value="Carbon-nitrogen hydrolase"/>
    <property type="match status" value="1"/>
</dbReference>
<keyword evidence="3" id="KW-1133">Transmembrane helix</keyword>
<comment type="caution">
    <text evidence="5">The sequence shown here is derived from an EMBL/GenBank/DDBJ whole genome shotgun (WGS) entry which is preliminary data.</text>
</comment>
<reference evidence="5 6" key="1">
    <citation type="journal article" date="2018" name="J. Allergy Clin. Immunol.">
        <title>High-quality assembly of Dermatophagoides pteronyssinus genome and transcriptome reveals a wide range of novel allergens.</title>
        <authorList>
            <person name="Liu X.Y."/>
            <person name="Yang K.Y."/>
            <person name="Wang M.Q."/>
            <person name="Kwok J.S."/>
            <person name="Zeng X."/>
            <person name="Yang Z."/>
            <person name="Xiao X.J."/>
            <person name="Lau C.P."/>
            <person name="Li Y."/>
            <person name="Huang Z.M."/>
            <person name="Ba J.G."/>
            <person name="Yim A.K."/>
            <person name="Ouyang C.Y."/>
            <person name="Ngai S.M."/>
            <person name="Chan T.F."/>
            <person name="Leung E.L."/>
            <person name="Liu L."/>
            <person name="Liu Z.G."/>
            <person name="Tsui S.K."/>
        </authorList>
    </citation>
    <scope>NUCLEOTIDE SEQUENCE [LARGE SCALE GENOMIC DNA]</scope>
    <source>
        <strain evidence="5">Derp</strain>
    </source>
</reference>
<proteinExistence type="inferred from homology"/>
<dbReference type="EMBL" id="NJHN03000037">
    <property type="protein sequence ID" value="KAH9422157.1"/>
    <property type="molecule type" value="Genomic_DNA"/>
</dbReference>
<evidence type="ECO:0000313" key="6">
    <source>
        <dbReference type="Proteomes" id="UP000887458"/>
    </source>
</evidence>
<evidence type="ECO:0000256" key="1">
    <source>
        <dbReference type="ARBA" id="ARBA00008225"/>
    </source>
</evidence>
<dbReference type="Pfam" id="PF19018">
    <property type="entry name" value="Vanin_C"/>
    <property type="match status" value="1"/>
</dbReference>
<comment type="similarity">
    <text evidence="1">Belongs to the carbon-nitrogen hydrolase superfamily. BTD/VNN family.</text>
</comment>
<gene>
    <name evidence="5" type="primary">VNN2</name>
    <name evidence="5" type="ORF">DERP_002452</name>
</gene>
<reference evidence="5 6" key="2">
    <citation type="journal article" date="2022" name="Mol. Biol. Evol.">
        <title>Comparative Genomics Reveals Insights into the Divergent Evolution of Astigmatic Mites and Household Pest Adaptations.</title>
        <authorList>
            <person name="Xiong Q."/>
            <person name="Wan A.T."/>
            <person name="Liu X."/>
            <person name="Fung C.S."/>
            <person name="Xiao X."/>
            <person name="Malainual N."/>
            <person name="Hou J."/>
            <person name="Wang L."/>
            <person name="Wang M."/>
            <person name="Yang K.Y."/>
            <person name="Cui Y."/>
            <person name="Leung E.L."/>
            <person name="Nong W."/>
            <person name="Shin S.K."/>
            <person name="Au S.W."/>
            <person name="Jeong K.Y."/>
            <person name="Chew F.T."/>
            <person name="Hui J.H."/>
            <person name="Leung T.F."/>
            <person name="Tungtrongchitr A."/>
            <person name="Zhong N."/>
            <person name="Liu Z."/>
            <person name="Tsui S.K."/>
        </authorList>
    </citation>
    <scope>NUCLEOTIDE SEQUENCE [LARGE SCALE GENOMIC DNA]</scope>
    <source>
        <strain evidence="5">Derp</strain>
    </source>
</reference>
<dbReference type="PANTHER" id="PTHR10609:SF14">
    <property type="entry name" value="BIOTINIDASE"/>
    <property type="match status" value="1"/>
</dbReference>
<evidence type="ECO:0000256" key="2">
    <source>
        <dbReference type="ARBA" id="ARBA00022801"/>
    </source>
</evidence>
<keyword evidence="3" id="KW-0812">Transmembrane</keyword>
<organism evidence="5 6">
    <name type="scientific">Dermatophagoides pteronyssinus</name>
    <name type="common">European house dust mite</name>
    <dbReference type="NCBI Taxonomy" id="6956"/>
    <lineage>
        <taxon>Eukaryota</taxon>
        <taxon>Metazoa</taxon>
        <taxon>Ecdysozoa</taxon>
        <taxon>Arthropoda</taxon>
        <taxon>Chelicerata</taxon>
        <taxon>Arachnida</taxon>
        <taxon>Acari</taxon>
        <taxon>Acariformes</taxon>
        <taxon>Sarcoptiformes</taxon>
        <taxon>Astigmata</taxon>
        <taxon>Psoroptidia</taxon>
        <taxon>Analgoidea</taxon>
        <taxon>Pyroglyphidae</taxon>
        <taxon>Dermatophagoidinae</taxon>
        <taxon>Dermatophagoides</taxon>
    </lineage>
</organism>
<dbReference type="Proteomes" id="UP000887458">
    <property type="component" value="Unassembled WGS sequence"/>
</dbReference>
<dbReference type="InterPro" id="IPR003010">
    <property type="entry name" value="C-N_Hydrolase"/>
</dbReference>
<sequence>MNSIWKITLTTTVISILIIISIVTVYYSRVDSNIEQSCFTSAILDHHPYYENDVGKNIDENFKIFINATILAKQHDVDLIVFPESGLMTGIRNRQMALQYSIQMPNELTGLCENIDDIYDLSVSILKRLSCLAMKYEIFIVAQMLDKQPCYKNETTECRDGYYIFNTAIMFDRTGQLIAKYHKMQPYGEMDLDPAQHDELIYIDTSLGRFGFQICFDIIYKKPGHILATEYNVDTIIFPTHWMDEVPFLSASQIQMAWSFGNNVNLLASNIHHPFQAGSLGSGIYNGGSERTFLNAHFPNDDAERLVISRLPIHPRSTTRAQCNRYKDEIIVIPVDGREIVNGTYHYKQMNNTNVIMKALEIGQKEIELEHEGVKCHLKFEANLNQLTSDGQYFLIGSNRSRANPSYEWGEEFCALVYCIKNIDGTCEKYSTNQLKIFNHVKLTAIFDTKTVAYPSVLEYENRLIPMNNVWKFSSKIQDTKKIHELVFGNLSSDSFDKTYRLLSTLSIYGRAYERDPVYKQKPAN</sequence>